<feature type="binding site" evidence="9">
    <location>
        <begin position="385"/>
        <end position="386"/>
    </location>
    <ligand>
        <name>ATP</name>
        <dbReference type="ChEBI" id="CHEBI:30616"/>
    </ligand>
</feature>
<keyword evidence="13" id="KW-1185">Reference proteome</keyword>
<evidence type="ECO:0000313" key="13">
    <source>
        <dbReference type="Proteomes" id="UP000199206"/>
    </source>
</evidence>
<evidence type="ECO:0000256" key="5">
    <source>
        <dbReference type="ARBA" id="ARBA00022840"/>
    </source>
</evidence>
<dbReference type="PIRSF" id="PIRSF001589">
    <property type="entry name" value="Asn_synthetase_glu-h"/>
    <property type="match status" value="1"/>
</dbReference>
<keyword evidence="8" id="KW-0061">Asparagine biosynthesis</keyword>
<dbReference type="STRING" id="1166340.SAMN05192583_3203"/>
<keyword evidence="5 9" id="KW-0067">ATP-binding</keyword>
<evidence type="ECO:0000256" key="6">
    <source>
        <dbReference type="ARBA" id="ARBA00022962"/>
    </source>
</evidence>
<protein>
    <recommendedName>
        <fullName evidence="3">asparagine synthase (glutamine-hydrolyzing)</fullName>
        <ecNumber evidence="3">6.3.5.4</ecNumber>
    </recommendedName>
</protein>
<feature type="binding site" evidence="9">
    <location>
        <position position="102"/>
    </location>
    <ligand>
        <name>L-glutamine</name>
        <dbReference type="ChEBI" id="CHEBI:58359"/>
    </ligand>
</feature>
<dbReference type="CDD" id="cd01991">
    <property type="entry name" value="Asn_synthase_B_C"/>
    <property type="match status" value="1"/>
</dbReference>
<dbReference type="PANTHER" id="PTHR43284">
    <property type="entry name" value="ASPARAGINE SYNTHETASE (GLUTAMINE-HYDROLYZING)"/>
    <property type="match status" value="1"/>
</dbReference>
<dbReference type="CDD" id="cd00712">
    <property type="entry name" value="AsnB"/>
    <property type="match status" value="1"/>
</dbReference>
<organism evidence="12 13">
    <name type="scientific">Sphingomonas gellani</name>
    <dbReference type="NCBI Taxonomy" id="1166340"/>
    <lineage>
        <taxon>Bacteria</taxon>
        <taxon>Pseudomonadati</taxon>
        <taxon>Pseudomonadota</taxon>
        <taxon>Alphaproteobacteria</taxon>
        <taxon>Sphingomonadales</taxon>
        <taxon>Sphingomonadaceae</taxon>
        <taxon>Sphingomonas</taxon>
    </lineage>
</organism>
<dbReference type="Gene3D" id="3.60.20.10">
    <property type="entry name" value="Glutamine Phosphoribosylpyrophosphate, subunit 1, domain 1"/>
    <property type="match status" value="1"/>
</dbReference>
<dbReference type="SUPFAM" id="SSF52402">
    <property type="entry name" value="Adenine nucleotide alpha hydrolases-like"/>
    <property type="match status" value="1"/>
</dbReference>
<keyword evidence="6 8" id="KW-0315">Glutamine amidotransferase</keyword>
<feature type="active site" description="For GATase activity" evidence="8">
    <location>
        <position position="2"/>
    </location>
</feature>
<evidence type="ECO:0000259" key="11">
    <source>
        <dbReference type="PROSITE" id="PS51278"/>
    </source>
</evidence>
<dbReference type="GO" id="GO:0005829">
    <property type="term" value="C:cytosol"/>
    <property type="evidence" value="ECO:0007669"/>
    <property type="project" value="TreeGrafter"/>
</dbReference>
<dbReference type="RefSeq" id="WP_093666782.1">
    <property type="nucleotide sequence ID" value="NZ_FOCF01000009.1"/>
</dbReference>
<evidence type="ECO:0000256" key="9">
    <source>
        <dbReference type="PIRSR" id="PIRSR001589-2"/>
    </source>
</evidence>
<comment type="pathway">
    <text evidence="1">Amino-acid biosynthesis; L-asparagine biosynthesis; L-asparagine from L-aspartate (L-Gln route): step 1/1.</text>
</comment>
<dbReference type="InterPro" id="IPR006426">
    <property type="entry name" value="Asn_synth_AEB"/>
</dbReference>
<reference evidence="13" key="1">
    <citation type="submission" date="2016-10" db="EMBL/GenBank/DDBJ databases">
        <authorList>
            <person name="Varghese N."/>
            <person name="Submissions S."/>
        </authorList>
    </citation>
    <scope>NUCLEOTIDE SEQUENCE [LARGE SCALE GENOMIC DNA]</scope>
    <source>
        <strain evidence="13">S6-262</strain>
    </source>
</reference>
<proteinExistence type="inferred from homology"/>
<sequence length="661" mass="72215">MCGIAGFVSRGTIDPKTVKQMTDVVAHRGPDDQGAWFDAEAGIALGHRRLSILELSPLGHQPMNAMSGRYVLVYNGEIYDHLAIRAELEAAGVAPAWRGHSDTETLLAAIDAWGVRRTLERATGMFSIALWDRRDRTLTLARDRFGEKPLYYGWAGGVFAFASELGAIRALPGFDNPVDRGALSSLLSRTYIPCPQSIYRGIFKLPPGTMMTVTAEAVATPRTEPFEEGANGGVRLERYWSYRAVVREGLANPYASEGEAVEAVEAALAAAVTGQSIADVPVGAFLSGGFDSSAVVALYQAASRGKIRTFSIGFKEVGFDEAVYAREVARHFGTEHHELYVGVADALAVIPKLPAMYGEPFADSSAIPTHLVSAFARQHVTVALSGDGGDELFGGYNRYLYAPRLWRSLAPLPQPLRRLLAGTGAKMPDGMWTTLGSIAARKRRPPFFGAKVRKTLRTAADARGLDDVFASLLDEWHLAQTPVLGIDGRARASVDMDLGNAPDLARMMYADAVSYMPDDILAKVDRASMAVSLETRVPFLDHHVAAAAARVPMDQKIAGGTTKRILRTILYRHAPRAMFERPKAGFAVPVGEWLRGPLRDWAEDLLDPNRMRQDGYLDPFPIQQRWQNHLVGRMENTQALWPVLMFQAWLRQGGALGEGRG</sequence>
<evidence type="ECO:0000256" key="4">
    <source>
        <dbReference type="ARBA" id="ARBA00022741"/>
    </source>
</evidence>
<dbReference type="EC" id="6.3.5.4" evidence="3"/>
<comment type="similarity">
    <text evidence="2">Belongs to the asparagine synthetase family.</text>
</comment>
<dbReference type="InterPro" id="IPR017932">
    <property type="entry name" value="GATase_2_dom"/>
</dbReference>
<comment type="catalytic activity">
    <reaction evidence="7">
        <text>L-aspartate + L-glutamine + ATP + H2O = L-asparagine + L-glutamate + AMP + diphosphate + H(+)</text>
        <dbReference type="Rhea" id="RHEA:12228"/>
        <dbReference type="ChEBI" id="CHEBI:15377"/>
        <dbReference type="ChEBI" id="CHEBI:15378"/>
        <dbReference type="ChEBI" id="CHEBI:29985"/>
        <dbReference type="ChEBI" id="CHEBI:29991"/>
        <dbReference type="ChEBI" id="CHEBI:30616"/>
        <dbReference type="ChEBI" id="CHEBI:33019"/>
        <dbReference type="ChEBI" id="CHEBI:58048"/>
        <dbReference type="ChEBI" id="CHEBI:58359"/>
        <dbReference type="ChEBI" id="CHEBI:456215"/>
        <dbReference type="EC" id="6.3.5.4"/>
    </reaction>
</comment>
<dbReference type="Pfam" id="PF13522">
    <property type="entry name" value="GATase_6"/>
    <property type="match status" value="1"/>
</dbReference>
<dbReference type="EMBL" id="FOCF01000009">
    <property type="protein sequence ID" value="SEN63250.1"/>
    <property type="molecule type" value="Genomic_DNA"/>
</dbReference>
<dbReference type="InterPro" id="IPR033738">
    <property type="entry name" value="AsnB_N"/>
</dbReference>
<dbReference type="NCBIfam" id="TIGR01536">
    <property type="entry name" value="asn_synth_AEB"/>
    <property type="match status" value="1"/>
</dbReference>
<dbReference type="GO" id="GO:0004066">
    <property type="term" value="F:asparagine synthase (glutamine-hydrolyzing) activity"/>
    <property type="evidence" value="ECO:0007669"/>
    <property type="project" value="UniProtKB-EC"/>
</dbReference>
<dbReference type="Gene3D" id="3.40.50.620">
    <property type="entry name" value="HUPs"/>
    <property type="match status" value="1"/>
</dbReference>
<dbReference type="OrthoDB" id="9763290at2"/>
<evidence type="ECO:0000256" key="3">
    <source>
        <dbReference type="ARBA" id="ARBA00012737"/>
    </source>
</evidence>
<evidence type="ECO:0000256" key="10">
    <source>
        <dbReference type="PIRSR" id="PIRSR001589-3"/>
    </source>
</evidence>
<dbReference type="AlphaFoldDB" id="A0A1H8I3C1"/>
<dbReference type="GO" id="GO:0005524">
    <property type="term" value="F:ATP binding"/>
    <property type="evidence" value="ECO:0007669"/>
    <property type="project" value="UniProtKB-KW"/>
</dbReference>
<name>A0A1H8I3C1_9SPHN</name>
<dbReference type="InterPro" id="IPR001962">
    <property type="entry name" value="Asn_synthase"/>
</dbReference>
<dbReference type="GO" id="GO:0006529">
    <property type="term" value="P:asparagine biosynthetic process"/>
    <property type="evidence" value="ECO:0007669"/>
    <property type="project" value="UniProtKB-KW"/>
</dbReference>
<evidence type="ECO:0000313" key="12">
    <source>
        <dbReference type="EMBL" id="SEN63250.1"/>
    </source>
</evidence>
<feature type="site" description="Important for beta-aspartyl-AMP intermediate formation" evidence="10">
    <location>
        <position position="387"/>
    </location>
</feature>
<dbReference type="InterPro" id="IPR014729">
    <property type="entry name" value="Rossmann-like_a/b/a_fold"/>
</dbReference>
<dbReference type="InterPro" id="IPR051786">
    <property type="entry name" value="ASN_synthetase/amidase"/>
</dbReference>
<accession>A0A1H8I3C1</accession>
<dbReference type="PROSITE" id="PS51278">
    <property type="entry name" value="GATASE_TYPE_2"/>
    <property type="match status" value="1"/>
</dbReference>
<evidence type="ECO:0000256" key="7">
    <source>
        <dbReference type="ARBA" id="ARBA00048741"/>
    </source>
</evidence>
<evidence type="ECO:0000256" key="2">
    <source>
        <dbReference type="ARBA" id="ARBA00005752"/>
    </source>
</evidence>
<evidence type="ECO:0000256" key="1">
    <source>
        <dbReference type="ARBA" id="ARBA00005187"/>
    </source>
</evidence>
<evidence type="ECO:0000256" key="8">
    <source>
        <dbReference type="PIRSR" id="PIRSR001589-1"/>
    </source>
</evidence>
<dbReference type="SUPFAM" id="SSF56235">
    <property type="entry name" value="N-terminal nucleophile aminohydrolases (Ntn hydrolases)"/>
    <property type="match status" value="1"/>
</dbReference>
<dbReference type="Proteomes" id="UP000199206">
    <property type="component" value="Unassembled WGS sequence"/>
</dbReference>
<feature type="domain" description="Glutamine amidotransferase type-2" evidence="11">
    <location>
        <begin position="2"/>
        <end position="216"/>
    </location>
</feature>
<gene>
    <name evidence="12" type="ORF">SAMN05192583_3203</name>
</gene>
<dbReference type="Pfam" id="PF00733">
    <property type="entry name" value="Asn_synthase"/>
    <property type="match status" value="1"/>
</dbReference>
<keyword evidence="4 9" id="KW-0547">Nucleotide-binding</keyword>
<feature type="binding site" evidence="9">
    <location>
        <position position="312"/>
    </location>
    <ligand>
        <name>ATP</name>
        <dbReference type="ChEBI" id="CHEBI:30616"/>
    </ligand>
</feature>
<dbReference type="PANTHER" id="PTHR43284:SF1">
    <property type="entry name" value="ASPARAGINE SYNTHETASE"/>
    <property type="match status" value="1"/>
</dbReference>
<dbReference type="InterPro" id="IPR029055">
    <property type="entry name" value="Ntn_hydrolases_N"/>
</dbReference>
<keyword evidence="8" id="KW-0028">Amino-acid biosynthesis</keyword>